<evidence type="ECO:0000313" key="1">
    <source>
        <dbReference type="EMBL" id="MBW93357.1"/>
    </source>
</evidence>
<dbReference type="AlphaFoldDB" id="A0A2P2JIQ3"/>
<reference evidence="1" key="1">
    <citation type="submission" date="2018-02" db="EMBL/GenBank/DDBJ databases">
        <title>Rhizophora mucronata_Transcriptome.</title>
        <authorList>
            <person name="Meera S.P."/>
            <person name="Sreeshan A."/>
            <person name="Augustine A."/>
        </authorList>
    </citation>
    <scope>NUCLEOTIDE SEQUENCE</scope>
    <source>
        <tissue evidence="1">Leaf</tissue>
    </source>
</reference>
<dbReference type="EMBL" id="GGEC01012874">
    <property type="protein sequence ID" value="MBW93357.1"/>
    <property type="molecule type" value="Transcribed_RNA"/>
</dbReference>
<dbReference type="SUPFAM" id="SSF52087">
    <property type="entry name" value="CRAL/TRIO domain"/>
    <property type="match status" value="1"/>
</dbReference>
<dbReference type="SUPFAM" id="SSF46938">
    <property type="entry name" value="CRAL/TRIO N-terminal domain"/>
    <property type="match status" value="1"/>
</dbReference>
<dbReference type="PANTHER" id="PTHR47556">
    <property type="entry name" value="SEC14P-LIKE PHOSPHATIDYLINOSITOL TRANSFER FAMILY PROTEIN"/>
    <property type="match status" value="1"/>
</dbReference>
<organism evidence="1">
    <name type="scientific">Rhizophora mucronata</name>
    <name type="common">Asiatic mangrove</name>
    <dbReference type="NCBI Taxonomy" id="61149"/>
    <lineage>
        <taxon>Eukaryota</taxon>
        <taxon>Viridiplantae</taxon>
        <taxon>Streptophyta</taxon>
        <taxon>Embryophyta</taxon>
        <taxon>Tracheophyta</taxon>
        <taxon>Spermatophyta</taxon>
        <taxon>Magnoliopsida</taxon>
        <taxon>eudicotyledons</taxon>
        <taxon>Gunneridae</taxon>
        <taxon>Pentapetalae</taxon>
        <taxon>rosids</taxon>
        <taxon>fabids</taxon>
        <taxon>Malpighiales</taxon>
        <taxon>Rhizophoraceae</taxon>
        <taxon>Rhizophora</taxon>
    </lineage>
</organism>
<dbReference type="PANTHER" id="PTHR47556:SF1">
    <property type="entry name" value="SEC14P-LIKE PHOSPHATIDYLINOSITOL TRANSFER FAMILY PROTEIN"/>
    <property type="match status" value="1"/>
</dbReference>
<accession>A0A2P2JIQ3</accession>
<dbReference type="InterPro" id="IPR036273">
    <property type="entry name" value="CRAL/TRIO_N_dom_sf"/>
</dbReference>
<sequence length="201" mass="22855">MALRTCQNLGRPFIPSVNLTKSPLRNCKFSVHDCVSDPNQSHKLVLEVKDKLERDYYSLPVGKNGRDDEDMILWFLRDRKFRVDEAVSKLSKAIKWRREFGVSDLCEESVESIAETGKAYVHDCLDVCDRPVLVVVASKHYPDHDPVQNEKLCVFLIEKALAKLPAGKEEILGIFDLRAFGTDNADLKFLTFLVDTNGHFA</sequence>
<name>A0A2P2JIQ3_RHIMU</name>
<protein>
    <submittedName>
        <fullName evidence="1">Uncharacterized protein MANES_14G063300</fullName>
    </submittedName>
</protein>
<dbReference type="InterPro" id="IPR036865">
    <property type="entry name" value="CRAL-TRIO_dom_sf"/>
</dbReference>
<proteinExistence type="predicted"/>
<dbReference type="Gene3D" id="3.40.525.10">
    <property type="entry name" value="CRAL-TRIO lipid binding domain"/>
    <property type="match status" value="1"/>
</dbReference>